<evidence type="ECO:0000313" key="17">
    <source>
        <dbReference type="EMBL" id="CAF1247952.1"/>
    </source>
</evidence>
<keyword evidence="6" id="KW-0256">Endoplasmic reticulum</keyword>
<comment type="caution">
    <text evidence="17">The sequence shown here is derived from an EMBL/GenBank/DDBJ whole genome shotgun (WGS) entry which is preliminary data.</text>
</comment>
<evidence type="ECO:0000256" key="2">
    <source>
        <dbReference type="ARBA" id="ARBA00004760"/>
    </source>
</evidence>
<dbReference type="PRINTS" id="PR00080">
    <property type="entry name" value="SDRFAMILY"/>
</dbReference>
<dbReference type="EMBL" id="CAJNOL010000954">
    <property type="protein sequence ID" value="CAF1248455.1"/>
    <property type="molecule type" value="Genomic_DNA"/>
</dbReference>
<evidence type="ECO:0000256" key="12">
    <source>
        <dbReference type="ARBA" id="ARBA00044737"/>
    </source>
</evidence>
<sequence length="329" mass="36508">MWLIICAVIIILILLVLFYLLRPMYRPTCLLNLRDIHVVITGGSSGIGKELARQLLNEHQARVTILARNQKRLDECQQELAPDNHERLLCLSVDISGSYSNVQKAIEQACQYHGNRPVSILINNAAVFFAKTFDETTADEFEQMVRINYLGAVFCTKACLSSMHQLGSGRIVLISSQAGQIGIYGYTSYCSTKFALKGLAESLQMELARDNIYVTVVYPPDTDTPGLAEENKTKPIETQLINETSGVASAEEVARKIIKSTQRGSFSCWYGINGFLLDCLTSGAQPITNTLELISQCLTVGLARLIIVGLLNTFYTITRKRNSNKNKTN</sequence>
<keyword evidence="10" id="KW-0443">Lipid metabolism</keyword>
<dbReference type="InterPro" id="IPR002347">
    <property type="entry name" value="SDR_fam"/>
</dbReference>
<dbReference type="SUPFAM" id="SSF51735">
    <property type="entry name" value="NAD(P)-binding Rossmann-fold domains"/>
    <property type="match status" value="1"/>
</dbReference>
<reference evidence="17" key="1">
    <citation type="submission" date="2021-02" db="EMBL/GenBank/DDBJ databases">
        <authorList>
            <person name="Nowell W R."/>
        </authorList>
    </citation>
    <scope>NUCLEOTIDE SEQUENCE</scope>
</reference>
<keyword evidence="19" id="KW-1185">Reference proteome</keyword>
<evidence type="ECO:0000256" key="14">
    <source>
        <dbReference type="RuleBase" id="RU000363"/>
    </source>
</evidence>
<dbReference type="SMART" id="SM00822">
    <property type="entry name" value="PKS_KR"/>
    <property type="match status" value="1"/>
</dbReference>
<dbReference type="GO" id="GO:0006666">
    <property type="term" value="P:3-keto-sphinganine metabolic process"/>
    <property type="evidence" value="ECO:0007669"/>
    <property type="project" value="InterPro"/>
</dbReference>
<evidence type="ECO:0000256" key="9">
    <source>
        <dbReference type="ARBA" id="ARBA00023002"/>
    </source>
</evidence>
<evidence type="ECO:0000256" key="10">
    <source>
        <dbReference type="ARBA" id="ARBA00023098"/>
    </source>
</evidence>
<dbReference type="PRINTS" id="PR00081">
    <property type="entry name" value="GDHRDH"/>
</dbReference>
<dbReference type="AlphaFoldDB" id="A0A814ZU86"/>
<dbReference type="Pfam" id="PF00106">
    <property type="entry name" value="adh_short"/>
    <property type="match status" value="1"/>
</dbReference>
<evidence type="ECO:0000313" key="16">
    <source>
        <dbReference type="EMBL" id="CAF1067105.1"/>
    </source>
</evidence>
<evidence type="ECO:0000256" key="1">
    <source>
        <dbReference type="ARBA" id="ARBA00004240"/>
    </source>
</evidence>
<dbReference type="InterPro" id="IPR020904">
    <property type="entry name" value="Sc_DH/Rdtase_CS"/>
</dbReference>
<accession>A0A814ZU86</accession>
<evidence type="ECO:0000313" key="19">
    <source>
        <dbReference type="Proteomes" id="UP000663870"/>
    </source>
</evidence>
<comment type="similarity">
    <text evidence="4 14">Belongs to the short-chain dehydrogenases/reductases (SDR) family.</text>
</comment>
<evidence type="ECO:0000313" key="18">
    <source>
        <dbReference type="EMBL" id="CAF1248455.1"/>
    </source>
</evidence>
<evidence type="ECO:0000256" key="6">
    <source>
        <dbReference type="ARBA" id="ARBA00022824"/>
    </source>
</evidence>
<dbReference type="EC" id="1.1.1.102" evidence="11"/>
<dbReference type="PROSITE" id="PS00061">
    <property type="entry name" value="ADH_SHORT"/>
    <property type="match status" value="1"/>
</dbReference>
<dbReference type="GO" id="GO:0000166">
    <property type="term" value="F:nucleotide binding"/>
    <property type="evidence" value="ECO:0007669"/>
    <property type="project" value="UniProtKB-KW"/>
</dbReference>
<dbReference type="PANTHER" id="PTHR43550:SF3">
    <property type="entry name" value="3-KETODIHYDROSPHINGOSINE REDUCTASE"/>
    <property type="match status" value="1"/>
</dbReference>
<comment type="catalytic activity">
    <reaction evidence="13">
        <text>sphinganine + NADP(+) = 3-oxosphinganine + NADPH + H(+)</text>
        <dbReference type="Rhea" id="RHEA:22640"/>
        <dbReference type="ChEBI" id="CHEBI:15378"/>
        <dbReference type="ChEBI" id="CHEBI:57783"/>
        <dbReference type="ChEBI" id="CHEBI:57817"/>
        <dbReference type="ChEBI" id="CHEBI:58299"/>
        <dbReference type="ChEBI" id="CHEBI:58349"/>
        <dbReference type="EC" id="1.1.1.102"/>
    </reaction>
    <physiologicalReaction direction="right-to-left" evidence="13">
        <dbReference type="Rhea" id="RHEA:22642"/>
    </physiologicalReaction>
</comment>
<evidence type="ECO:0000259" key="15">
    <source>
        <dbReference type="SMART" id="SM00822"/>
    </source>
</evidence>
<keyword evidence="8" id="KW-0746">Sphingolipid metabolism</keyword>
<dbReference type="GO" id="GO:0030148">
    <property type="term" value="P:sphingolipid biosynthetic process"/>
    <property type="evidence" value="ECO:0007669"/>
    <property type="project" value="InterPro"/>
</dbReference>
<comment type="pathway">
    <text evidence="2">Lipid metabolism; sphingolipid metabolism.</text>
</comment>
<dbReference type="PANTHER" id="PTHR43550">
    <property type="entry name" value="3-KETODIHYDROSPHINGOSINE REDUCTASE"/>
    <property type="match status" value="1"/>
</dbReference>
<comment type="pathway">
    <text evidence="3">Sphingolipid metabolism.</text>
</comment>
<dbReference type="GO" id="GO:0047560">
    <property type="term" value="F:3-dehydrosphinganine reductase activity"/>
    <property type="evidence" value="ECO:0007669"/>
    <property type="project" value="UniProtKB-EC"/>
</dbReference>
<gene>
    <name evidence="17" type="ORF">JXQ802_LOCUS26818</name>
    <name evidence="18" type="ORF">JXQ802_LOCUS26845</name>
    <name evidence="16" type="ORF">PYM288_LOCUS17958</name>
</gene>
<proteinExistence type="inferred from homology"/>
<dbReference type="EMBL" id="CAJNOL010000952">
    <property type="protein sequence ID" value="CAF1247952.1"/>
    <property type="molecule type" value="Genomic_DNA"/>
</dbReference>
<comment type="function">
    <text evidence="12">Catalyzes the reduction of 3'-oxosphinganine (3-ketodihydrosphingosine/KDS) to sphinganine (dihydrosphingosine/DHS), the second step of de novo sphingolipid biosynthesis.</text>
</comment>
<evidence type="ECO:0000256" key="3">
    <source>
        <dbReference type="ARBA" id="ARBA00004991"/>
    </source>
</evidence>
<dbReference type="FunFam" id="3.40.50.720:FF:000165">
    <property type="entry name" value="3-ketodihydrosphingosine reductase"/>
    <property type="match status" value="1"/>
</dbReference>
<dbReference type="Proteomes" id="UP000663870">
    <property type="component" value="Unassembled WGS sequence"/>
</dbReference>
<feature type="domain" description="Ketoreductase" evidence="15">
    <location>
        <begin position="36"/>
        <end position="215"/>
    </location>
</feature>
<evidence type="ECO:0000256" key="5">
    <source>
        <dbReference type="ARBA" id="ARBA00022741"/>
    </source>
</evidence>
<evidence type="ECO:0000256" key="8">
    <source>
        <dbReference type="ARBA" id="ARBA00022919"/>
    </source>
</evidence>
<dbReference type="InterPro" id="IPR045022">
    <property type="entry name" value="KDSR-like"/>
</dbReference>
<evidence type="ECO:0000256" key="11">
    <source>
        <dbReference type="ARBA" id="ARBA00026112"/>
    </source>
</evidence>
<evidence type="ECO:0000256" key="13">
    <source>
        <dbReference type="ARBA" id="ARBA00048930"/>
    </source>
</evidence>
<name>A0A814ZU86_9BILA</name>
<protein>
    <recommendedName>
        <fullName evidence="11">3-dehydrosphinganine reductase</fullName>
        <ecNumber evidence="11">1.1.1.102</ecNumber>
    </recommendedName>
</protein>
<organism evidence="17 19">
    <name type="scientific">Rotaria sordida</name>
    <dbReference type="NCBI Taxonomy" id="392033"/>
    <lineage>
        <taxon>Eukaryota</taxon>
        <taxon>Metazoa</taxon>
        <taxon>Spiralia</taxon>
        <taxon>Gnathifera</taxon>
        <taxon>Rotifera</taxon>
        <taxon>Eurotatoria</taxon>
        <taxon>Bdelloidea</taxon>
        <taxon>Philodinida</taxon>
        <taxon>Philodinidae</taxon>
        <taxon>Rotaria</taxon>
    </lineage>
</organism>
<dbReference type="InterPro" id="IPR057326">
    <property type="entry name" value="KR_dom"/>
</dbReference>
<dbReference type="EMBL" id="CAJNOH010000528">
    <property type="protein sequence ID" value="CAF1067105.1"/>
    <property type="molecule type" value="Genomic_DNA"/>
</dbReference>
<comment type="subcellular location">
    <subcellularLocation>
        <location evidence="1">Endoplasmic reticulum</location>
    </subcellularLocation>
</comment>
<dbReference type="Gene3D" id="3.40.50.720">
    <property type="entry name" value="NAD(P)-binding Rossmann-like Domain"/>
    <property type="match status" value="1"/>
</dbReference>
<keyword evidence="5" id="KW-0547">Nucleotide-binding</keyword>
<evidence type="ECO:0000256" key="4">
    <source>
        <dbReference type="ARBA" id="ARBA00006484"/>
    </source>
</evidence>
<dbReference type="CDD" id="cd08939">
    <property type="entry name" value="KDSR-like_SDR_c"/>
    <property type="match status" value="1"/>
</dbReference>
<keyword evidence="7" id="KW-0521">NADP</keyword>
<keyword evidence="9" id="KW-0560">Oxidoreductase</keyword>
<evidence type="ECO:0000256" key="7">
    <source>
        <dbReference type="ARBA" id="ARBA00022857"/>
    </source>
</evidence>
<dbReference type="Proteomes" id="UP000663854">
    <property type="component" value="Unassembled WGS sequence"/>
</dbReference>
<dbReference type="InterPro" id="IPR036291">
    <property type="entry name" value="NAD(P)-bd_dom_sf"/>
</dbReference>
<dbReference type="GO" id="GO:0005789">
    <property type="term" value="C:endoplasmic reticulum membrane"/>
    <property type="evidence" value="ECO:0007669"/>
    <property type="project" value="TreeGrafter"/>
</dbReference>